<sequence>MPSMKYSFTAIIEAGPGGGAFVIFPYDVEKEFGVKGRVPVKATFDGLAYSGSLTQCGGAQHMLGILKVIREQIGKQFGDTVLVEVWRDDGQRRVEVPADLADRMREHGVQDFFDSLSFTNRKEYCRWIADAKKQETRSARLAKSIDMMRRGIRTPG</sequence>
<dbReference type="InterPro" id="IPR037079">
    <property type="entry name" value="AF2212/PG0164-like_sf"/>
</dbReference>
<dbReference type="Pfam" id="PF08922">
    <property type="entry name" value="DUF1905"/>
    <property type="match status" value="1"/>
</dbReference>
<dbReference type="Pfam" id="PF13376">
    <property type="entry name" value="OmdA"/>
    <property type="match status" value="1"/>
</dbReference>
<dbReference type="EMBL" id="CP121196">
    <property type="protein sequence ID" value="XBH16085.1"/>
    <property type="molecule type" value="Genomic_DNA"/>
</dbReference>
<reference evidence="1" key="1">
    <citation type="submission" date="2023-03" db="EMBL/GenBank/DDBJ databases">
        <title>Edaphobacter sp.</title>
        <authorList>
            <person name="Huber K.J."/>
            <person name="Papendorf J."/>
            <person name="Pilke C."/>
            <person name="Bunk B."/>
            <person name="Sproeer C."/>
            <person name="Pester M."/>
        </authorList>
    </citation>
    <scope>NUCLEOTIDE SEQUENCE</scope>
    <source>
        <strain evidence="1">DSM 110680</strain>
    </source>
</reference>
<organism evidence="1">
    <name type="scientific">Telmatobacter sp. DSM 110680</name>
    <dbReference type="NCBI Taxonomy" id="3036704"/>
    <lineage>
        <taxon>Bacteria</taxon>
        <taxon>Pseudomonadati</taxon>
        <taxon>Acidobacteriota</taxon>
        <taxon>Terriglobia</taxon>
        <taxon>Terriglobales</taxon>
        <taxon>Acidobacteriaceae</taxon>
        <taxon>Telmatobacter</taxon>
    </lineage>
</organism>
<name>A0AAU7DG64_9BACT</name>
<gene>
    <name evidence="1" type="ORF">P8935_16095</name>
</gene>
<dbReference type="SUPFAM" id="SSF141694">
    <property type="entry name" value="AF2212/PG0164-like"/>
    <property type="match status" value="1"/>
</dbReference>
<dbReference type="InterPro" id="IPR015018">
    <property type="entry name" value="DUF1905"/>
</dbReference>
<dbReference type="AlphaFoldDB" id="A0AAU7DG64"/>
<evidence type="ECO:0000313" key="1">
    <source>
        <dbReference type="EMBL" id="XBH16085.1"/>
    </source>
</evidence>
<dbReference type="RefSeq" id="WP_348261316.1">
    <property type="nucleotide sequence ID" value="NZ_CP121196.1"/>
</dbReference>
<protein>
    <submittedName>
        <fullName evidence="1">YdeI/OmpD-associated family protein</fullName>
    </submittedName>
</protein>
<proteinExistence type="predicted"/>
<accession>A0AAU7DG64</accession>
<dbReference type="Gene3D" id="2.40.30.100">
    <property type="entry name" value="AF2212/PG0164-like"/>
    <property type="match status" value="1"/>
</dbReference>